<dbReference type="InterPro" id="IPR052980">
    <property type="entry name" value="Crinkler_effector"/>
</dbReference>
<dbReference type="EMBL" id="JAAAID010004605">
    <property type="protein sequence ID" value="KAF9992612.1"/>
    <property type="molecule type" value="Genomic_DNA"/>
</dbReference>
<feature type="compositionally biased region" description="Low complexity" evidence="1">
    <location>
        <begin position="199"/>
        <end position="226"/>
    </location>
</feature>
<evidence type="ECO:0000313" key="3">
    <source>
        <dbReference type="Proteomes" id="UP000703661"/>
    </source>
</evidence>
<evidence type="ECO:0000313" key="2">
    <source>
        <dbReference type="EMBL" id="KAF9992612.1"/>
    </source>
</evidence>
<gene>
    <name evidence="2" type="ORF">BGZ80_008484</name>
</gene>
<reference evidence="2" key="1">
    <citation type="journal article" date="2020" name="Fungal Divers.">
        <title>Resolving the Mortierellaceae phylogeny through synthesis of multi-gene phylogenetics and phylogenomics.</title>
        <authorList>
            <person name="Vandepol N."/>
            <person name="Liber J."/>
            <person name="Desiro A."/>
            <person name="Na H."/>
            <person name="Kennedy M."/>
            <person name="Barry K."/>
            <person name="Grigoriev I.V."/>
            <person name="Miller A.N."/>
            <person name="O'Donnell K."/>
            <person name="Stajich J.E."/>
            <person name="Bonito G."/>
        </authorList>
    </citation>
    <scope>NUCLEOTIDE SEQUENCE</scope>
    <source>
        <strain evidence="2">NRRL 2769</strain>
    </source>
</reference>
<keyword evidence="3" id="KW-1185">Reference proteome</keyword>
<accession>A0A9P6SQZ3</accession>
<dbReference type="Proteomes" id="UP000703661">
    <property type="component" value="Unassembled WGS sequence"/>
</dbReference>
<dbReference type="PANTHER" id="PTHR33129">
    <property type="entry name" value="PROTEIN KINASE DOMAIN-CONTAINING PROTEIN-RELATED"/>
    <property type="match status" value="1"/>
</dbReference>
<dbReference type="PANTHER" id="PTHR33129:SF1">
    <property type="entry name" value="ATP-BINDING PROTEIN"/>
    <property type="match status" value="1"/>
</dbReference>
<feature type="region of interest" description="Disordered" evidence="1">
    <location>
        <begin position="195"/>
        <end position="235"/>
    </location>
</feature>
<dbReference type="AlphaFoldDB" id="A0A9P6SQZ3"/>
<name>A0A9P6SQZ3_9FUNG</name>
<feature type="non-terminal residue" evidence="2">
    <location>
        <position position="235"/>
    </location>
</feature>
<organism evidence="2 3">
    <name type="scientific">Entomortierella chlamydospora</name>
    <dbReference type="NCBI Taxonomy" id="101097"/>
    <lineage>
        <taxon>Eukaryota</taxon>
        <taxon>Fungi</taxon>
        <taxon>Fungi incertae sedis</taxon>
        <taxon>Mucoromycota</taxon>
        <taxon>Mortierellomycotina</taxon>
        <taxon>Mortierellomycetes</taxon>
        <taxon>Mortierellales</taxon>
        <taxon>Mortierellaceae</taxon>
        <taxon>Entomortierella</taxon>
    </lineage>
</organism>
<evidence type="ECO:0000256" key="1">
    <source>
        <dbReference type="SAM" id="MobiDB-lite"/>
    </source>
</evidence>
<protein>
    <submittedName>
        <fullName evidence="2">Uncharacterized protein</fullName>
    </submittedName>
</protein>
<comment type="caution">
    <text evidence="2">The sequence shown here is derived from an EMBL/GenBank/DDBJ whole genome shotgun (WGS) entry which is preliminary data.</text>
</comment>
<sequence length="235" mass="25263">MQIVEKLKDQAWKEVLTQLVKVGKEIDKGPLFELYALHLLRKGGFKFDIKGLTLNSDTRTETLDIPVKPNVKTFKTPNELSALSTQPGTLFIPTIPNFPCIDSALGPDILFQVTISSNHPIKQAPLKGMLEKILGNNRKKKIRLIFVVPDSIYTDFKAQNYDTEKDAPSSAIPKIIQNHVDQYAMRINLDAAYRGGSPGSSSGVQGSSGSPGSSSGVHGSSGSPGSNRVNGSGGG</sequence>
<proteinExistence type="predicted"/>